<keyword evidence="1" id="KW-0812">Transmembrane</keyword>
<comment type="caution">
    <text evidence="2">The sequence shown here is derived from an EMBL/GenBank/DDBJ whole genome shotgun (WGS) entry which is preliminary data.</text>
</comment>
<proteinExistence type="predicted"/>
<evidence type="ECO:0000313" key="3">
    <source>
        <dbReference type="Proteomes" id="UP000187203"/>
    </source>
</evidence>
<organism evidence="2 3">
    <name type="scientific">Corchorus olitorius</name>
    <dbReference type="NCBI Taxonomy" id="93759"/>
    <lineage>
        <taxon>Eukaryota</taxon>
        <taxon>Viridiplantae</taxon>
        <taxon>Streptophyta</taxon>
        <taxon>Embryophyta</taxon>
        <taxon>Tracheophyta</taxon>
        <taxon>Spermatophyta</taxon>
        <taxon>Magnoliopsida</taxon>
        <taxon>eudicotyledons</taxon>
        <taxon>Gunneridae</taxon>
        <taxon>Pentapetalae</taxon>
        <taxon>rosids</taxon>
        <taxon>malvids</taxon>
        <taxon>Malvales</taxon>
        <taxon>Malvaceae</taxon>
        <taxon>Grewioideae</taxon>
        <taxon>Apeibeae</taxon>
        <taxon>Corchorus</taxon>
    </lineage>
</organism>
<sequence length="52" mass="5775">MACSSFSSGKFLLSRSSNNTLTRSLYLLQMIYPFKVFNSVLIVTGVVCCLSF</sequence>
<keyword evidence="3" id="KW-1185">Reference proteome</keyword>
<keyword evidence="1" id="KW-1133">Transmembrane helix</keyword>
<reference evidence="3" key="1">
    <citation type="submission" date="2013-09" db="EMBL/GenBank/DDBJ databases">
        <title>Corchorus olitorius genome sequencing.</title>
        <authorList>
            <person name="Alam M."/>
            <person name="Haque M.S."/>
            <person name="Islam M.S."/>
            <person name="Emdad E.M."/>
            <person name="Islam M.M."/>
            <person name="Ahmed B."/>
            <person name="Halim A."/>
            <person name="Hossen Q.M.M."/>
            <person name="Hossain M.Z."/>
            <person name="Ahmed R."/>
            <person name="Khan M.M."/>
            <person name="Islam R."/>
            <person name="Rashid M.M."/>
            <person name="Khan S.A."/>
            <person name="Rahman M.S."/>
            <person name="Alam M."/>
            <person name="Yahiya A.S."/>
            <person name="Khan M.S."/>
            <person name="Azam M.S."/>
            <person name="Haque T."/>
            <person name="Lashkar M.Z.H."/>
            <person name="Akhand A.I."/>
            <person name="Morshed G."/>
            <person name="Roy S."/>
            <person name="Uddin K.S."/>
            <person name="Rabeya T."/>
            <person name="Hossain A.S."/>
            <person name="Chowdhury A."/>
            <person name="Snigdha A.R."/>
            <person name="Mortoza M.S."/>
            <person name="Matin S.A."/>
            <person name="Hoque S.M.E."/>
            <person name="Islam M.K."/>
            <person name="Roy D.K."/>
            <person name="Haider R."/>
            <person name="Moosa M.M."/>
            <person name="Elias S.M."/>
            <person name="Hasan A.M."/>
            <person name="Jahan S."/>
            <person name="Shafiuddin M."/>
            <person name="Mahmood N."/>
            <person name="Shommy N.S."/>
        </authorList>
    </citation>
    <scope>NUCLEOTIDE SEQUENCE [LARGE SCALE GENOMIC DNA]</scope>
    <source>
        <strain evidence="3">cv. O-4</strain>
    </source>
</reference>
<dbReference type="EMBL" id="AWUE01010716">
    <property type="protein sequence ID" value="OMP11399.1"/>
    <property type="molecule type" value="Genomic_DNA"/>
</dbReference>
<protein>
    <submittedName>
        <fullName evidence="2">Uncharacterized protein</fullName>
    </submittedName>
</protein>
<name>A0A1R3KWL3_9ROSI</name>
<feature type="transmembrane region" description="Helical" evidence="1">
    <location>
        <begin position="30"/>
        <end position="50"/>
    </location>
</feature>
<dbReference type="Proteomes" id="UP000187203">
    <property type="component" value="Unassembled WGS sequence"/>
</dbReference>
<evidence type="ECO:0000313" key="2">
    <source>
        <dbReference type="EMBL" id="OMP11399.1"/>
    </source>
</evidence>
<dbReference type="AlphaFoldDB" id="A0A1R3KWL3"/>
<evidence type="ECO:0000256" key="1">
    <source>
        <dbReference type="SAM" id="Phobius"/>
    </source>
</evidence>
<accession>A0A1R3KWL3</accession>
<gene>
    <name evidence="2" type="ORF">COLO4_03836</name>
</gene>
<keyword evidence="1" id="KW-0472">Membrane</keyword>